<dbReference type="SUPFAM" id="SSF48452">
    <property type="entry name" value="TPR-like"/>
    <property type="match status" value="1"/>
</dbReference>
<proteinExistence type="inferred from homology"/>
<protein>
    <recommendedName>
        <fullName evidence="2">Tetratricopeptide repeat protein 38</fullName>
    </recommendedName>
</protein>
<reference evidence="5" key="1">
    <citation type="submission" date="2018-05" db="EMBL/GenBank/DDBJ databases">
        <authorList>
            <person name="Lanie J.A."/>
            <person name="Ng W.-L."/>
            <person name="Kazmierczak K.M."/>
            <person name="Andrzejewski T.M."/>
            <person name="Davidsen T.M."/>
            <person name="Wayne K.J."/>
            <person name="Tettelin H."/>
            <person name="Glass J.I."/>
            <person name="Rusch D."/>
            <person name="Podicherti R."/>
            <person name="Tsui H.-C.T."/>
            <person name="Winkler M.E."/>
        </authorList>
    </citation>
    <scope>NUCLEOTIDE SEQUENCE</scope>
</reference>
<feature type="non-terminal residue" evidence="5">
    <location>
        <position position="1"/>
    </location>
</feature>
<dbReference type="InterPro" id="IPR011990">
    <property type="entry name" value="TPR-like_helical_dom_sf"/>
</dbReference>
<dbReference type="InterPro" id="IPR033891">
    <property type="entry name" value="TTC38"/>
</dbReference>
<comment type="similarity">
    <text evidence="1">Belongs to the TTC38 family.</text>
</comment>
<dbReference type="EMBL" id="UINC01037025">
    <property type="protein sequence ID" value="SVB31893.1"/>
    <property type="molecule type" value="Genomic_DNA"/>
</dbReference>
<accession>A0A382D2T6</accession>
<organism evidence="5">
    <name type="scientific">marine metagenome</name>
    <dbReference type="NCBI Taxonomy" id="408172"/>
    <lineage>
        <taxon>unclassified sequences</taxon>
        <taxon>metagenomes</taxon>
        <taxon>ecological metagenomes</taxon>
    </lineage>
</organism>
<evidence type="ECO:0000256" key="4">
    <source>
        <dbReference type="ARBA" id="ARBA00022803"/>
    </source>
</evidence>
<evidence type="ECO:0000256" key="1">
    <source>
        <dbReference type="ARBA" id="ARBA00005857"/>
    </source>
</evidence>
<sequence>YSFGLEESGQYQLAEATGKEAIALNPYDLWAAHAVTHVYHMQNRWLDGVDWLNELIPVWTETNNFVYHLHWHKAVLYLSNGDAEAALAIYDETLTAPLQDDLYLDVCNAASLLWRLQMQGLDVKDRWQTLQSWRHRASDDELIFITLHYLMAPAVLKDQATIARSLDTIRAWSERTGEQAAICKEVGLTTAEALVDIGQNKTVSGVDKLKRVKDRLYTIGGSHAQRQLFSDLIHHYSRNT</sequence>
<dbReference type="PANTHER" id="PTHR16263:SF4">
    <property type="entry name" value="TETRATRICOPEPTIDE REPEAT PROTEIN 38"/>
    <property type="match status" value="1"/>
</dbReference>
<gene>
    <name evidence="5" type="ORF">METZ01_LOCUS184747</name>
</gene>
<evidence type="ECO:0000256" key="3">
    <source>
        <dbReference type="ARBA" id="ARBA00022737"/>
    </source>
</evidence>
<evidence type="ECO:0000256" key="2">
    <source>
        <dbReference type="ARBA" id="ARBA00019992"/>
    </source>
</evidence>
<evidence type="ECO:0000313" key="5">
    <source>
        <dbReference type="EMBL" id="SVB31893.1"/>
    </source>
</evidence>
<dbReference type="AlphaFoldDB" id="A0A382D2T6"/>
<dbReference type="PANTHER" id="PTHR16263">
    <property type="entry name" value="TETRATRICOPEPTIDE REPEAT PROTEIN 38"/>
    <property type="match status" value="1"/>
</dbReference>
<dbReference type="Gene3D" id="1.25.40.10">
    <property type="entry name" value="Tetratricopeptide repeat domain"/>
    <property type="match status" value="1"/>
</dbReference>
<name>A0A382D2T6_9ZZZZ</name>
<keyword evidence="3" id="KW-0677">Repeat</keyword>
<keyword evidence="4" id="KW-0802">TPR repeat</keyword>